<feature type="domain" description="tRNA-splicing endonuclease subunit Sen15" evidence="4">
    <location>
        <begin position="64"/>
        <end position="153"/>
    </location>
</feature>
<reference evidence="5" key="4">
    <citation type="submission" date="2025-08" db="UniProtKB">
        <authorList>
            <consortium name="Ensembl"/>
        </authorList>
    </citation>
    <scope>IDENTIFICATION</scope>
</reference>
<reference evidence="5" key="5">
    <citation type="submission" date="2025-09" db="UniProtKB">
        <authorList>
            <consortium name="Ensembl"/>
        </authorList>
    </citation>
    <scope>IDENTIFICATION</scope>
</reference>
<reference evidence="6" key="3">
    <citation type="journal article" date="2014" name="Nature">
        <title>Elephant shark genome provides unique insights into gnathostome evolution.</title>
        <authorList>
            <consortium name="International Elephant Shark Genome Sequencing Consortium"/>
            <person name="Venkatesh B."/>
            <person name="Lee A.P."/>
            <person name="Ravi V."/>
            <person name="Maurya A.K."/>
            <person name="Lian M.M."/>
            <person name="Swann J.B."/>
            <person name="Ohta Y."/>
            <person name="Flajnik M.F."/>
            <person name="Sutoh Y."/>
            <person name="Kasahara M."/>
            <person name="Hoon S."/>
            <person name="Gangu V."/>
            <person name="Roy S.W."/>
            <person name="Irimia M."/>
            <person name="Korzh V."/>
            <person name="Kondrychyn I."/>
            <person name="Lim Z.W."/>
            <person name="Tay B.H."/>
            <person name="Tohari S."/>
            <person name="Kong K.W."/>
            <person name="Ho S."/>
            <person name="Lorente-Galdos B."/>
            <person name="Quilez J."/>
            <person name="Marques-Bonet T."/>
            <person name="Raney B.J."/>
            <person name="Ingham P.W."/>
            <person name="Tay A."/>
            <person name="Hillier L.W."/>
            <person name="Minx P."/>
            <person name="Boehm T."/>
            <person name="Wilson R.K."/>
            <person name="Brenner S."/>
            <person name="Warren W.C."/>
        </authorList>
    </citation>
    <scope>NUCLEOTIDE SEQUENCE [LARGE SCALE GENOMIC DNA]</scope>
</reference>
<dbReference type="Gene3D" id="3.40.1350.10">
    <property type="match status" value="1"/>
</dbReference>
<organism evidence="5 6">
    <name type="scientific">Callorhinchus milii</name>
    <name type="common">Ghost shark</name>
    <dbReference type="NCBI Taxonomy" id="7868"/>
    <lineage>
        <taxon>Eukaryota</taxon>
        <taxon>Metazoa</taxon>
        <taxon>Chordata</taxon>
        <taxon>Craniata</taxon>
        <taxon>Vertebrata</taxon>
        <taxon>Chondrichthyes</taxon>
        <taxon>Holocephali</taxon>
        <taxon>Chimaeriformes</taxon>
        <taxon>Callorhinchidae</taxon>
        <taxon>Callorhinchus</taxon>
    </lineage>
</organism>
<dbReference type="PANTHER" id="PTHR28582">
    <property type="entry name" value="TRNA-SPLICING ENDONUCLEASE SUBUNIT SEN15"/>
    <property type="match status" value="1"/>
</dbReference>
<feature type="region of interest" description="Disordered" evidence="3">
    <location>
        <begin position="153"/>
        <end position="173"/>
    </location>
</feature>
<dbReference type="GeneTree" id="ENSGT00390000014781"/>
<sequence length="173" mass="19510">HRRSEVSGDTHSHTHTHTHTVKRPGVRRHGDGAARQLLRERPGGGSRGVSGRRAARLDGAAPQARNWKDVTCRGSAELQLVYLLGFPAEQEKVHVVVPMPVHMTLSHARIRRIMESTCNQSEQQALFIILAIVDSDSTVVYYRLTDGFVVPDPPDVTEDMDNRKLRKRPKFHR</sequence>
<dbReference type="Ensembl" id="ENSCMIT00000045027.1">
    <property type="protein sequence ID" value="ENSCMIP00000044388.1"/>
    <property type="gene ID" value="ENSCMIG00000018369.1"/>
</dbReference>
<dbReference type="InParanoid" id="A0A4W3K1D0"/>
<evidence type="ECO:0000256" key="3">
    <source>
        <dbReference type="SAM" id="MobiDB-lite"/>
    </source>
</evidence>
<keyword evidence="2" id="KW-0819">tRNA processing</keyword>
<reference evidence="6" key="2">
    <citation type="journal article" date="2007" name="PLoS Biol.">
        <title>Survey sequencing and comparative analysis of the elephant shark (Callorhinchus milii) genome.</title>
        <authorList>
            <person name="Venkatesh B."/>
            <person name="Kirkness E.F."/>
            <person name="Loh Y.H."/>
            <person name="Halpern A.L."/>
            <person name="Lee A.P."/>
            <person name="Johnson J."/>
            <person name="Dandona N."/>
            <person name="Viswanathan L.D."/>
            <person name="Tay A."/>
            <person name="Venter J.C."/>
            <person name="Strausberg R.L."/>
            <person name="Brenner S."/>
        </authorList>
    </citation>
    <scope>NUCLEOTIDE SEQUENCE [LARGE SCALE GENOMIC DNA]</scope>
</reference>
<dbReference type="Pfam" id="PF09631">
    <property type="entry name" value="Sen15"/>
    <property type="match status" value="1"/>
</dbReference>
<dbReference type="InterPro" id="IPR036167">
    <property type="entry name" value="tRNA_intron_Endo_cat-like_sf"/>
</dbReference>
<keyword evidence="6" id="KW-1185">Reference proteome</keyword>
<dbReference type="STRING" id="7868.ENSCMIP00000044388"/>
<gene>
    <name evidence="5" type="primary">tsen15</name>
</gene>
<evidence type="ECO:0000313" key="5">
    <source>
        <dbReference type="Ensembl" id="ENSCMIP00000044388.1"/>
    </source>
</evidence>
<dbReference type="Proteomes" id="UP000314986">
    <property type="component" value="Unassembled WGS sequence"/>
</dbReference>
<dbReference type="GO" id="GO:0005634">
    <property type="term" value="C:nucleus"/>
    <property type="evidence" value="ECO:0007669"/>
    <property type="project" value="UniProtKB-ARBA"/>
</dbReference>
<dbReference type="InterPro" id="IPR018593">
    <property type="entry name" value="tRNA-endonuc_su_Sen15"/>
</dbReference>
<dbReference type="PANTHER" id="PTHR28582:SF1">
    <property type="entry name" value="TRNA-SPLICING ENDONUCLEASE SUBUNIT SEN15"/>
    <property type="match status" value="1"/>
</dbReference>
<dbReference type="SUPFAM" id="SSF53032">
    <property type="entry name" value="tRNA-intron endonuclease catalytic domain-like"/>
    <property type="match status" value="1"/>
</dbReference>
<feature type="compositionally biased region" description="Basic and acidic residues" evidence="3">
    <location>
        <begin position="28"/>
        <end position="42"/>
    </location>
</feature>
<protein>
    <submittedName>
        <fullName evidence="5">tRNA splicing endonuclease subunit 15</fullName>
    </submittedName>
</protein>
<dbReference type="GO" id="GO:0003676">
    <property type="term" value="F:nucleic acid binding"/>
    <property type="evidence" value="ECO:0007669"/>
    <property type="project" value="InterPro"/>
</dbReference>
<feature type="compositionally biased region" description="Basic residues" evidence="3">
    <location>
        <begin position="13"/>
        <end position="27"/>
    </location>
</feature>
<dbReference type="GO" id="GO:0006388">
    <property type="term" value="P:tRNA splicing, via endonucleolytic cleavage and ligation"/>
    <property type="evidence" value="ECO:0007669"/>
    <property type="project" value="InterPro"/>
</dbReference>
<feature type="compositionally biased region" description="Basic and acidic residues" evidence="3">
    <location>
        <begin position="1"/>
        <end position="12"/>
    </location>
</feature>
<dbReference type="InterPro" id="IPR011856">
    <property type="entry name" value="tRNA_endonuc-like_dom_sf"/>
</dbReference>
<feature type="region of interest" description="Disordered" evidence="3">
    <location>
        <begin position="1"/>
        <end position="64"/>
    </location>
</feature>
<dbReference type="AlphaFoldDB" id="A0A4W3K1D0"/>
<evidence type="ECO:0000313" key="6">
    <source>
        <dbReference type="Proteomes" id="UP000314986"/>
    </source>
</evidence>
<name>A0A4W3K1D0_CALMI</name>
<reference evidence="6" key="1">
    <citation type="journal article" date="2006" name="Science">
        <title>Ancient noncoding elements conserved in the human genome.</title>
        <authorList>
            <person name="Venkatesh B."/>
            <person name="Kirkness E.F."/>
            <person name="Loh Y.H."/>
            <person name="Halpern A.L."/>
            <person name="Lee A.P."/>
            <person name="Johnson J."/>
            <person name="Dandona N."/>
            <person name="Viswanathan L.D."/>
            <person name="Tay A."/>
            <person name="Venter J.C."/>
            <person name="Strausberg R.L."/>
            <person name="Brenner S."/>
        </authorList>
    </citation>
    <scope>NUCLEOTIDE SEQUENCE [LARGE SCALE GENOMIC DNA]</scope>
</reference>
<evidence type="ECO:0000256" key="1">
    <source>
        <dbReference type="ARBA" id="ARBA00006091"/>
    </source>
</evidence>
<evidence type="ECO:0000259" key="4">
    <source>
        <dbReference type="Pfam" id="PF09631"/>
    </source>
</evidence>
<evidence type="ECO:0000256" key="2">
    <source>
        <dbReference type="ARBA" id="ARBA00022694"/>
    </source>
</evidence>
<feature type="compositionally biased region" description="Basic residues" evidence="3">
    <location>
        <begin position="164"/>
        <end position="173"/>
    </location>
</feature>
<comment type="similarity">
    <text evidence="1">Belongs to the SEN15 family.</text>
</comment>
<accession>A0A4W3K1D0</accession>
<proteinExistence type="inferred from homology"/>